<evidence type="ECO:0000313" key="2">
    <source>
        <dbReference type="RefSeq" id="XP_056683808.1"/>
    </source>
</evidence>
<reference evidence="1" key="1">
    <citation type="journal article" date="2021" name="Nat. Commun.">
        <title>Genomic analyses provide insights into spinach domestication and the genetic basis of agronomic traits.</title>
        <authorList>
            <person name="Cai X."/>
            <person name="Sun X."/>
            <person name="Xu C."/>
            <person name="Sun H."/>
            <person name="Wang X."/>
            <person name="Ge C."/>
            <person name="Zhang Z."/>
            <person name="Wang Q."/>
            <person name="Fei Z."/>
            <person name="Jiao C."/>
            <person name="Wang Q."/>
        </authorList>
    </citation>
    <scope>NUCLEOTIDE SEQUENCE [LARGE SCALE GENOMIC DNA]</scope>
    <source>
        <strain evidence="1">cv. Varoflay</strain>
    </source>
</reference>
<sequence length="122" mass="13779">MGDALRSSGGHPVMPRCTKVTFLRVVHQQLALEFWDAQTVQYTVHQQFSICSSTTIFDLGIGKTVKEKVCVHTSRGIRSIASQLVNMWIEVFRKEKTTNGGLKLLRHMKNSAYTCAAFCSWK</sequence>
<keyword evidence="1" id="KW-1185">Reference proteome</keyword>
<name>A0ABM3QKB7_SPIOL</name>
<reference evidence="2" key="2">
    <citation type="submission" date="2025-08" db="UniProtKB">
        <authorList>
            <consortium name="RefSeq"/>
        </authorList>
    </citation>
    <scope>IDENTIFICATION</scope>
    <source>
        <tissue evidence="2">Leaf</tissue>
    </source>
</reference>
<proteinExistence type="predicted"/>
<protein>
    <submittedName>
        <fullName evidence="2">Lysine-specific histone demethylase 1 homolog 3-like</fullName>
    </submittedName>
</protein>
<dbReference type="Proteomes" id="UP000813463">
    <property type="component" value="Chromosome 4"/>
</dbReference>
<dbReference type="RefSeq" id="XP_056683808.1">
    <property type="nucleotide sequence ID" value="XM_056827830.1"/>
</dbReference>
<organism evidence="1 2">
    <name type="scientific">Spinacia oleracea</name>
    <name type="common">Spinach</name>
    <dbReference type="NCBI Taxonomy" id="3562"/>
    <lineage>
        <taxon>Eukaryota</taxon>
        <taxon>Viridiplantae</taxon>
        <taxon>Streptophyta</taxon>
        <taxon>Embryophyta</taxon>
        <taxon>Tracheophyta</taxon>
        <taxon>Spermatophyta</taxon>
        <taxon>Magnoliopsida</taxon>
        <taxon>eudicotyledons</taxon>
        <taxon>Gunneridae</taxon>
        <taxon>Pentapetalae</taxon>
        <taxon>Caryophyllales</taxon>
        <taxon>Chenopodiaceae</taxon>
        <taxon>Chenopodioideae</taxon>
        <taxon>Anserineae</taxon>
        <taxon>Spinacia</taxon>
    </lineage>
</organism>
<evidence type="ECO:0000313" key="1">
    <source>
        <dbReference type="Proteomes" id="UP000813463"/>
    </source>
</evidence>
<dbReference type="GeneID" id="130460143"/>
<gene>
    <name evidence="2" type="primary">LOC130460143</name>
</gene>
<accession>A0ABM3QKB7</accession>